<dbReference type="EMBL" id="ML993621">
    <property type="protein sequence ID" value="KAF2161128.1"/>
    <property type="molecule type" value="Genomic_DNA"/>
</dbReference>
<sequence>MTYSKPNETKKVLENDILSNPLIAKSLPTSIRDAASHIHFTGAESPSLPINWRFAEAVSALKGLEASLVNVILDRKYRVGMRHVTINTDKASLFIFSTMLWTIDPDGENIAPTRLQEIGEGFTKYFPSHNLYKTGSSLCRSLVTGIYKCADGKYFNMHASLSPNPTLESIGLPHDMEVSNFDEGVKVISEATGKLDSQEMQRLNTDVYRQAGTICYSVEEFRESEHGRANAHVGLWEIYDRPNPAQPASWWPDTPQTSPLHPLAGLKVVDLTRILAAPAMTRGLAELGASVMRCTSPNLPDLNTTHADLNWGKWNCSIDLHKEEDREKLKALILDADVVVQGYRPGALDKYGFSQQNIIDMCSTRARGIISVRENCYGWHGPWKDRSGWQQISDACVGLSTGFGRAVGHGEPVTPIFPHSDYCTGISGTCATLIALLRRAEQGGSYRIDLALNYYSSWLATSVGEYPKEVFEKVWKKECGGQVFHHWHPNHWTAPAAMEQLRQGPAKERLFKPEFFEDRPAPVALGDSDKKIRCLAPIAEWDGVVKLGFNVGARGNGTDAAGCPSDLTVEQVS</sequence>
<evidence type="ECO:0000256" key="1">
    <source>
        <dbReference type="ARBA" id="ARBA00008383"/>
    </source>
</evidence>
<evidence type="ECO:0008006" key="4">
    <source>
        <dbReference type="Google" id="ProtNLM"/>
    </source>
</evidence>
<accession>A0A6A6C4A8</accession>
<dbReference type="GeneID" id="54571793"/>
<keyword evidence="3" id="KW-1185">Reference proteome</keyword>
<organism evidence="2 3">
    <name type="scientific">Zasmidium cellare ATCC 36951</name>
    <dbReference type="NCBI Taxonomy" id="1080233"/>
    <lineage>
        <taxon>Eukaryota</taxon>
        <taxon>Fungi</taxon>
        <taxon>Dikarya</taxon>
        <taxon>Ascomycota</taxon>
        <taxon>Pezizomycotina</taxon>
        <taxon>Dothideomycetes</taxon>
        <taxon>Dothideomycetidae</taxon>
        <taxon>Mycosphaerellales</taxon>
        <taxon>Mycosphaerellaceae</taxon>
        <taxon>Zasmidium</taxon>
    </lineage>
</organism>
<dbReference type="Gene3D" id="3.40.50.10540">
    <property type="entry name" value="Crotonobetainyl-coa:carnitine coa-transferase, domain 1"/>
    <property type="match status" value="1"/>
</dbReference>
<evidence type="ECO:0000313" key="3">
    <source>
        <dbReference type="Proteomes" id="UP000799537"/>
    </source>
</evidence>
<gene>
    <name evidence="2" type="ORF">M409DRAFT_69978</name>
</gene>
<reference evidence="2" key="1">
    <citation type="journal article" date="2020" name="Stud. Mycol.">
        <title>101 Dothideomycetes genomes: a test case for predicting lifestyles and emergence of pathogens.</title>
        <authorList>
            <person name="Haridas S."/>
            <person name="Albert R."/>
            <person name="Binder M."/>
            <person name="Bloem J."/>
            <person name="Labutti K."/>
            <person name="Salamov A."/>
            <person name="Andreopoulos B."/>
            <person name="Baker S."/>
            <person name="Barry K."/>
            <person name="Bills G."/>
            <person name="Bluhm B."/>
            <person name="Cannon C."/>
            <person name="Castanera R."/>
            <person name="Culley D."/>
            <person name="Daum C."/>
            <person name="Ezra D."/>
            <person name="Gonzalez J."/>
            <person name="Henrissat B."/>
            <person name="Kuo A."/>
            <person name="Liang C."/>
            <person name="Lipzen A."/>
            <person name="Lutzoni F."/>
            <person name="Magnuson J."/>
            <person name="Mondo S."/>
            <person name="Nolan M."/>
            <person name="Ohm R."/>
            <person name="Pangilinan J."/>
            <person name="Park H.-J."/>
            <person name="Ramirez L."/>
            <person name="Alfaro M."/>
            <person name="Sun H."/>
            <person name="Tritt A."/>
            <person name="Yoshinaga Y."/>
            <person name="Zwiers L.-H."/>
            <person name="Turgeon B."/>
            <person name="Goodwin S."/>
            <person name="Spatafora J."/>
            <person name="Crous P."/>
            <person name="Grigoriev I."/>
        </authorList>
    </citation>
    <scope>NUCLEOTIDE SEQUENCE</scope>
    <source>
        <strain evidence="2">ATCC 36951</strain>
    </source>
</reference>
<protein>
    <recommendedName>
        <fullName evidence="4">CoA-transferase family III</fullName>
    </recommendedName>
</protein>
<dbReference type="Proteomes" id="UP000799537">
    <property type="component" value="Unassembled WGS sequence"/>
</dbReference>
<dbReference type="InterPro" id="IPR023606">
    <property type="entry name" value="CoA-Trfase_III_dom_1_sf"/>
</dbReference>
<proteinExistence type="inferred from homology"/>
<dbReference type="SUPFAM" id="SSF89796">
    <property type="entry name" value="CoA-transferase family III (CaiB/BaiF)"/>
    <property type="match status" value="2"/>
</dbReference>
<dbReference type="InterPro" id="IPR052985">
    <property type="entry name" value="CoA-trans_III_biosynth/detox"/>
</dbReference>
<dbReference type="Pfam" id="PF02515">
    <property type="entry name" value="CoA_transf_3"/>
    <property type="match status" value="1"/>
</dbReference>
<dbReference type="AlphaFoldDB" id="A0A6A6C4A8"/>
<comment type="similarity">
    <text evidence="1">Belongs to the CoA-transferase III family.</text>
</comment>
<dbReference type="RefSeq" id="XP_033662017.1">
    <property type="nucleotide sequence ID" value="XM_033818521.1"/>
</dbReference>
<dbReference type="OrthoDB" id="2308815at2759"/>
<evidence type="ECO:0000313" key="2">
    <source>
        <dbReference type="EMBL" id="KAF2161128.1"/>
    </source>
</evidence>
<dbReference type="PANTHER" id="PTHR48229">
    <property type="entry name" value="CAIB/BAIF FAMILY ENZYME (AFU_ORTHOLOGUE AFUA_1G05360)-RELATED"/>
    <property type="match status" value="1"/>
</dbReference>
<dbReference type="PANTHER" id="PTHR48229:SF2">
    <property type="entry name" value="CAIB_BAIF FAMILY PROTEIN"/>
    <property type="match status" value="1"/>
</dbReference>
<dbReference type="GO" id="GO:0003824">
    <property type="term" value="F:catalytic activity"/>
    <property type="evidence" value="ECO:0007669"/>
    <property type="project" value="InterPro"/>
</dbReference>
<dbReference type="InterPro" id="IPR003673">
    <property type="entry name" value="CoA-Trfase_fam_III"/>
</dbReference>
<name>A0A6A6C4A8_ZASCE</name>